<dbReference type="PANTHER" id="PTHR30182">
    <property type="entry name" value="L-SERINE DEHYDRATASE"/>
    <property type="match status" value="1"/>
</dbReference>
<proteinExistence type="inferred from homology"/>
<keyword evidence="7 11" id="KW-0408">Iron</keyword>
<evidence type="ECO:0000256" key="8">
    <source>
        <dbReference type="ARBA" id="ARBA00023014"/>
    </source>
</evidence>
<evidence type="ECO:0000256" key="10">
    <source>
        <dbReference type="ARBA" id="ARBA00049406"/>
    </source>
</evidence>
<dbReference type="EC" id="4.3.1.17" evidence="11"/>
<keyword evidence="4 11" id="KW-0312">Gluconeogenesis</keyword>
<dbReference type="Pfam" id="PF03313">
    <property type="entry name" value="SDH_alpha"/>
    <property type="match status" value="1"/>
</dbReference>
<evidence type="ECO:0000256" key="9">
    <source>
        <dbReference type="ARBA" id="ARBA00023239"/>
    </source>
</evidence>
<keyword evidence="6 11" id="KW-0479">Metal-binding</keyword>
<dbReference type="GO" id="GO:0003941">
    <property type="term" value="F:L-serine ammonia-lyase activity"/>
    <property type="evidence" value="ECO:0007669"/>
    <property type="project" value="UniProtKB-UniRule"/>
</dbReference>
<sequence length="293" mass="29317">MAYESVRALLNACKSEGQPLYAVILQSDLAESGLSEEASRAEMRRLWQVMVATSDGYRAADRSASGFAGGDAAKVEAAAAAGALYSGGYYAAVIAEALKTAECNACMKRIVAAPTAGSCGVLPAVLLPLWRSGAADEEAVCQALYVAAGFGQIVAARATLAGAEGGCQAEVGAASAMAAAALVDLKGGTAEACAEAFAMALTNLEGLVCDPVAGLVELPCIKRNVIGAVNAVSAADMALAGVGGHIPADEVIDAMAEVGAAMSRDLRETGIGGLAGTPTGQAIRDIVTMAEEE</sequence>
<dbReference type="PANTHER" id="PTHR30182:SF1">
    <property type="entry name" value="L-SERINE DEHYDRATASE 1"/>
    <property type="match status" value="1"/>
</dbReference>
<feature type="domain" description="Serine dehydratase-like alpha subunit" evidence="12">
    <location>
        <begin position="22"/>
        <end position="275"/>
    </location>
</feature>
<dbReference type="InterPro" id="IPR005130">
    <property type="entry name" value="Ser_deHydtase-like_asu"/>
</dbReference>
<reference evidence="13" key="1">
    <citation type="journal article" date="2021" name="PeerJ">
        <title>Extensive microbial diversity within the chicken gut microbiome revealed by metagenomics and culture.</title>
        <authorList>
            <person name="Gilroy R."/>
            <person name="Ravi A."/>
            <person name="Getino M."/>
            <person name="Pursley I."/>
            <person name="Horton D.L."/>
            <person name="Alikhan N.F."/>
            <person name="Baker D."/>
            <person name="Gharbi K."/>
            <person name="Hall N."/>
            <person name="Watson M."/>
            <person name="Adriaenssens E.M."/>
            <person name="Foster-Nyarko E."/>
            <person name="Jarju S."/>
            <person name="Secka A."/>
            <person name="Antonio M."/>
            <person name="Oren A."/>
            <person name="Chaudhuri R.R."/>
            <person name="La Ragione R."/>
            <person name="Hildebrand F."/>
            <person name="Pallen M.J."/>
        </authorList>
    </citation>
    <scope>NUCLEOTIDE SEQUENCE</scope>
    <source>
        <strain evidence="13">ChiBcec8-13705</strain>
    </source>
</reference>
<keyword evidence="9 11" id="KW-0456">Lyase</keyword>
<dbReference type="GO" id="GO:0006094">
    <property type="term" value="P:gluconeogenesis"/>
    <property type="evidence" value="ECO:0007669"/>
    <property type="project" value="UniProtKB-KW"/>
</dbReference>
<evidence type="ECO:0000259" key="12">
    <source>
        <dbReference type="Pfam" id="PF03313"/>
    </source>
</evidence>
<comment type="similarity">
    <text evidence="3 11">Belongs to the iron-sulfur dependent L-serine dehydratase family.</text>
</comment>
<dbReference type="AlphaFoldDB" id="A0A9D2S406"/>
<gene>
    <name evidence="13" type="primary">sdaAA</name>
    <name evidence="13" type="ORF">H9945_08675</name>
</gene>
<reference evidence="13" key="2">
    <citation type="submission" date="2021-04" db="EMBL/GenBank/DDBJ databases">
        <authorList>
            <person name="Gilroy R."/>
        </authorList>
    </citation>
    <scope>NUCLEOTIDE SEQUENCE</scope>
    <source>
        <strain evidence="13">ChiBcec8-13705</strain>
    </source>
</reference>
<dbReference type="InterPro" id="IPR051318">
    <property type="entry name" value="Fe-S_L-Ser"/>
</dbReference>
<evidence type="ECO:0000313" key="14">
    <source>
        <dbReference type="Proteomes" id="UP000886803"/>
    </source>
</evidence>
<evidence type="ECO:0000313" key="13">
    <source>
        <dbReference type="EMBL" id="HJB42559.1"/>
    </source>
</evidence>
<evidence type="ECO:0000256" key="2">
    <source>
        <dbReference type="ARBA" id="ARBA00004742"/>
    </source>
</evidence>
<dbReference type="EMBL" id="DWYG01000148">
    <property type="protein sequence ID" value="HJB42559.1"/>
    <property type="molecule type" value="Genomic_DNA"/>
</dbReference>
<evidence type="ECO:0000256" key="3">
    <source>
        <dbReference type="ARBA" id="ARBA00008636"/>
    </source>
</evidence>
<comment type="catalytic activity">
    <reaction evidence="10 11">
        <text>L-serine = pyruvate + NH4(+)</text>
        <dbReference type="Rhea" id="RHEA:19169"/>
        <dbReference type="ChEBI" id="CHEBI:15361"/>
        <dbReference type="ChEBI" id="CHEBI:28938"/>
        <dbReference type="ChEBI" id="CHEBI:33384"/>
        <dbReference type="EC" id="4.3.1.17"/>
    </reaction>
</comment>
<name>A0A9D2S406_9FIRM</name>
<dbReference type="GO" id="GO:0046872">
    <property type="term" value="F:metal ion binding"/>
    <property type="evidence" value="ECO:0007669"/>
    <property type="project" value="UniProtKB-KW"/>
</dbReference>
<comment type="pathway">
    <text evidence="2">Carbohydrate biosynthesis; gluconeogenesis.</text>
</comment>
<protein>
    <recommendedName>
        <fullName evidence="11">L-serine dehydratase</fullName>
        <ecNumber evidence="11">4.3.1.17</ecNumber>
    </recommendedName>
</protein>
<dbReference type="GO" id="GO:0051539">
    <property type="term" value="F:4 iron, 4 sulfur cluster binding"/>
    <property type="evidence" value="ECO:0007669"/>
    <property type="project" value="UniProtKB-UniRule"/>
</dbReference>
<evidence type="ECO:0000256" key="7">
    <source>
        <dbReference type="ARBA" id="ARBA00023004"/>
    </source>
</evidence>
<comment type="cofactor">
    <cofactor evidence="1 11">
        <name>[4Fe-4S] cluster</name>
        <dbReference type="ChEBI" id="CHEBI:49883"/>
    </cofactor>
</comment>
<evidence type="ECO:0000256" key="6">
    <source>
        <dbReference type="ARBA" id="ARBA00022723"/>
    </source>
</evidence>
<dbReference type="NCBIfam" id="TIGR00718">
    <property type="entry name" value="sda_alpha"/>
    <property type="match status" value="1"/>
</dbReference>
<keyword evidence="5 11" id="KW-0004">4Fe-4S</keyword>
<keyword evidence="8 11" id="KW-0411">Iron-sulfur</keyword>
<evidence type="ECO:0000256" key="5">
    <source>
        <dbReference type="ARBA" id="ARBA00022485"/>
    </source>
</evidence>
<dbReference type="Proteomes" id="UP000886803">
    <property type="component" value="Unassembled WGS sequence"/>
</dbReference>
<organism evidence="13 14">
    <name type="scientific">Candidatus Gemmiger avicola</name>
    <dbReference type="NCBI Taxonomy" id="2838605"/>
    <lineage>
        <taxon>Bacteria</taxon>
        <taxon>Bacillati</taxon>
        <taxon>Bacillota</taxon>
        <taxon>Clostridia</taxon>
        <taxon>Eubacteriales</taxon>
        <taxon>Gemmiger</taxon>
    </lineage>
</organism>
<evidence type="ECO:0000256" key="4">
    <source>
        <dbReference type="ARBA" id="ARBA00022432"/>
    </source>
</evidence>
<accession>A0A9D2S406</accession>
<evidence type="ECO:0000256" key="11">
    <source>
        <dbReference type="RuleBase" id="RU366059"/>
    </source>
</evidence>
<comment type="caution">
    <text evidence="13">The sequence shown here is derived from an EMBL/GenBank/DDBJ whole genome shotgun (WGS) entry which is preliminary data.</text>
</comment>
<dbReference type="InterPro" id="IPR004642">
    <property type="entry name" value="Ser_deHydtase_asu"/>
</dbReference>
<evidence type="ECO:0000256" key="1">
    <source>
        <dbReference type="ARBA" id="ARBA00001966"/>
    </source>
</evidence>